<reference evidence="7 8" key="1">
    <citation type="journal article" date="2018" name="PLoS Genet.">
        <title>Population sequencing reveals clonal diversity and ancestral inbreeding in the grapevine cultivar Chardonnay.</title>
        <authorList>
            <person name="Roach M.J."/>
            <person name="Johnson D.L."/>
            <person name="Bohlmann J."/>
            <person name="van Vuuren H.J."/>
            <person name="Jones S.J."/>
            <person name="Pretorius I.S."/>
            <person name="Schmidt S.A."/>
            <person name="Borneman A.R."/>
        </authorList>
    </citation>
    <scope>NUCLEOTIDE SEQUENCE [LARGE SCALE GENOMIC DNA]</scope>
    <source>
        <strain evidence="8">cv. Chardonnay</strain>
        <tissue evidence="7">Leaf</tissue>
    </source>
</reference>
<dbReference type="SMART" id="SM00733">
    <property type="entry name" value="Mterf"/>
    <property type="match status" value="12"/>
</dbReference>
<keyword evidence="2" id="KW-0547">Nucleotide-binding</keyword>
<sequence>MVDFVISIAAKVAEYLVAPVGRQLGYLFHYNSNMAELRDQVENLEEARGRLQRSVDAAERQGRGIEDGVQKWLTRANSISREAQEFIEDEKKAKKSCFKGLCPNLISRHQLSRQAKKKAQDVEKIHGKGKFQTVSHWLPLPGAGSAPLQDYEAFESRASTLDKVMAALRDDKIKRIGVWGLGGVGKTTLVKQVAKLAEDDKLFDKVVMVAVSREQNLENIQAEIADSLGLNIEEKSKSGRANRLIEILKKKKLLIILDDIWAKLDLEAGGIPCGDDHVGCKIVVTSRRIDVLSQDMGTQPNFEIRILSNDEAWQLFQKTAGGIPEFDVQSVARKVAENCGGLPIALVTVAKALKNRSLPFWDDALRQLTSFVKTDIRGMDENVYKSLELSYDSLESEEAKLLFLLCGLMGNGDISLDDLFKCSLGLDIDRKEYVKMHDVVRDVARQLASKDPRYMVIEATQSEIHESTRSVHLSLSHEGGMWSLYSPCETKTALKLYKAGGSLHLVIGKLLKKTEELSLRKLSGTKSVFHESYKEDFLQLKHLDVDSSPEIQYIVDSKYPRVQEHVLFPLLESLLLRDLINLEKVCHGPIPRGSFGNLKTLKVMKCHGLKIFLSLTMATGFLHLQKIKIEYCDVMQQIIAYERESEIIEDGHGGTTLQLFPKLRSLKLNKLPKLMNFSSKVETTSSTSLARNARSEGNCDNRMSFFSNQVSFPNLEKLILDDLPKLREIWHHQLPVGSFNNLKILKVHNCPGLFNLIPSHLIQRFDNLKELEVNDCKVLKHVFDLQGLDGNIRILPRLESLRLNSLPKLRRVVCNEDEDKNDSVRCLFSSSIPFHNLKFLYIEDCGNEVEDEEYINTPTKDVVLFYGKVSFPNLEKLILDDLPKLRAIWHHQHPPESFYNLQILEDDDKNDSVRCLFSSSTAFHNLKFLSIANCGNKVEDEGHINTPMEDVVLFDGKVSFPNLEKLILDDLPKLRAIWHHQHPPESFYNLQILEVYNCPGLLNLIPSHLIQRFGNLKEIKVDDCEVLKHVFDLQGLDENIRILPGLESLRLNSLPKLRRVVCNEDDDKNDSVRCLFSSSTAFHNLKFLSIANCGNKVEDEGHINTPMEDVVLFDGKVSFPNLEKLILDDLPKLRAIWHHQHPPESFYNLQILEVYNCPGLLNLIPSHLIQRFGNLKEIKVDDCEVLKHVFDLQGLDENIRILPGLESLRLNSLPKLRRVVCNEDDDKNDSVRCLFSSSTAFHNLKFLSIANCGNKVEDEGHINTPMEDVVLFDGKVSFPNLEKLILDDLPKLRAIWHHQHPPESFYNLQILEVYNCPGLLNLIPSHLIQRFGNLKEIKVDDCEVLKHVFDLQGLDENIRILPGLESLRLNSLPKLRRVVCNEDDDKNDSVRCLFSSSTAFHNLKFLSIANCGNKVEDEGHINTPMEDVVLFDGKVSFPNLEKLILDDLPKLRAIWHHQHPPESFYNLQILEVYNCPGLLNLIPSHLIQRFGNLKEIKVDDCEVLKHVFDLQGLDENIRILPGLESLRLNSLPKLRRVVCNEDDDKNDSVRCLFSSSTAFHNLKFLSIANCGNKVEDEGHINTPMEDVVLFDGKVSFPNLEKLILDDLPKLRAIWHHQHPPESFYNLQILEVYNCPGLLNLIPSHLIQRFGNLKEIKVDDCEVLKHVFDLQGLDENIRILPGLESLRLNSLPKLRRVVCNEDDDKNDSVRCLFSSSTAFHNLKFLSIANCGNKVEDEGHINTPMEDVVLFDGKVSFPNLEKLILDDLPKLRAIWHHQHPPESFYNLQILEVYNCPGLLNLIPSHLIQRFGNLKEIKVDDCEVLKHVFDLQGLDENIRILPGLESLRLNSLPKLRRVVCNEDDDKNDSVRCLFSSSTAFHNLKFLSIANCGNKVEDEGHINTPMEDVVLFDGKVSFPNLEKLILDDLPKLRAIWHHQHPPESFYNLQILEVYNCPGLLNLIPSHLIQRFGNLKEIKVDDCEVLKHVFDLQGLDENIRILPGLESLRLNSLPKLRRVVCNEDDDKNDSVRCLFSSSTAFHNLKFLSIANCGNKVEDEGHINTPMEDVVLFDGKVSFPNLEKLILDDLPKLRAIWHHQHPPESFYNLQILEVYNCPGLLNLIPSHLIQRFGNLKEIKVDDCEVLKHVFDLQGLDENIRILPGLESLRLNSLPKLRRVVCNEDDDKNDSVRCLFSSSTAFHNLKFLSIANCGNKVEDEGHINTPMEDVVLFDGKVSFPNLEKLILDDLPKLRAIWHHQHPPESFYNLQILEVYNCPGLLNLIPSHLIQRFGNLKEIKVDDCEVLKHVFDLQGLDENIRILPGLESLRLNSLPKLRRVVCNEDDDKNDSVRCLFSSSTAFHNLKFLSIANCGNKVEDEGHINTPMEDVVLFDGKVSFPNLEKLILDDLPKLRAIWHHQHPPESFYNLQILEVYNCPGLLNLIPSHLIQRFGNLKEIKVDDCEVLKHVFDLQGLDENIRILPGLESLRLNSLPKLRRVVCNEDDDKNDSVRCLFSSSTAFHNLKFLSIANCGNKVEDEGHINTPMEDVVLFDGKVSFTNLEKLILHNLPKLREIWHHQHPPESFYNLQILEVYNCPSLLNLIPSHLIQRFGNLKEIKVDDCEVLKHVFDLQGLDENIRILPRLESLRLNSLPKLRRVVCNEDDDKNDSVSFSPNLEELVLERLPKLKEMDVGILLKLKILKLEKLPRLRLMVASMFKNFHNLQKLHIIDCGMEDGEDVNTPSNDLVFSNEKVSLPPNLEEIVLTSLPKLKEIDFGILPKLKILKVEKLPQLRHIICNEDENFSKRCVLFPSMFKNFHNLKELHIIDCGMEDMRGVNTSTNDEVFFNEKASFLESRASTLNDIMDALRDNNINLIGVWGMAGVGKTTLLKQVAQRAKQQRLFTRQAYMDLSSISGLETLRQKIAETLGLPLWKPNADELKQRLKKEGKILIILDDIWTEVDLEQVGIPSKSYETQCKIVLASRDEDLLCKNMGAQICFPVEHLPPEEASSLFKKTAGDSVEENLELRLIAIQVVEECEGLPIAIVTIAKALKDETVAVWKNALEQLRSCAPTNIRAVDKKVYSCLEWSYTHLKGDDVKSLFLLCGMLGYGDISLDLLLQYGMGLDLFDRIDSLERARNRLLALVEILKASGLLLDSHEDRNKFDEERASSSRFMDVDNKFVRMHSVVHEVARAIASKDPHPFVVREDVGLEEWSETDESKRCAFISLHCKAVHDLPQELLDGFYNPTLPNEMSRLTNLRLLDLNDCFLNGQLKVKAMLDRESFLELKHLKVVDSPEIQYIMDSKNQQLLQHGAFPLLESLILQYLKILERSLPQLGEMTIEDCNAMQQIIAYERESEIKEDGHAGTNLQLFPKLRSLKLKGLPQLINFSSELETTSSTSLSTNARSEDSFFSHKVSFPKLEELTLKDLPKLKDIWHHQLPFESFSNLQILRVYECPCLLNLVLAHLIHSFQNLKEIDVQDCKLLKHVIILQEIDGNVEILSKLETLKLKNLPRLRWIEDGNDRMKHISSLLTLMNIQNLQEVHIIDCSMEDLRKM</sequence>
<feature type="domain" description="AAA+ ATPase" evidence="6">
    <location>
        <begin position="172"/>
        <end position="311"/>
    </location>
</feature>
<proteinExistence type="inferred from homology"/>
<name>A0A438HTY4_VITVI</name>
<accession>A0A438HTY4</accession>
<feature type="coiled-coil region" evidence="5">
    <location>
        <begin position="27"/>
        <end position="61"/>
    </location>
</feature>
<evidence type="ECO:0000256" key="3">
    <source>
        <dbReference type="ARBA" id="ARBA00022821"/>
    </source>
</evidence>
<keyword evidence="5" id="KW-0175">Coiled coil</keyword>
<dbReference type="InterPro" id="IPR042197">
    <property type="entry name" value="Apaf_helical"/>
</dbReference>
<dbReference type="Pfam" id="PF23247">
    <property type="entry name" value="LRR_RPS2"/>
    <property type="match status" value="15"/>
</dbReference>
<dbReference type="InterPro" id="IPR032675">
    <property type="entry name" value="LRR_dom_sf"/>
</dbReference>
<dbReference type="SUPFAM" id="SSF52540">
    <property type="entry name" value="P-loop containing nucleoside triphosphate hydrolases"/>
    <property type="match status" value="2"/>
</dbReference>
<dbReference type="Gene3D" id="1.10.8.430">
    <property type="entry name" value="Helical domain of apoptotic protease-activating factors"/>
    <property type="match status" value="2"/>
</dbReference>
<evidence type="ECO:0000256" key="2">
    <source>
        <dbReference type="ARBA" id="ARBA00022741"/>
    </source>
</evidence>
<evidence type="ECO:0000313" key="7">
    <source>
        <dbReference type="EMBL" id="RVW87888.1"/>
    </source>
</evidence>
<organism evidence="7 8">
    <name type="scientific">Vitis vinifera</name>
    <name type="common">Grape</name>
    <dbReference type="NCBI Taxonomy" id="29760"/>
    <lineage>
        <taxon>Eukaryota</taxon>
        <taxon>Viridiplantae</taxon>
        <taxon>Streptophyta</taxon>
        <taxon>Embryophyta</taxon>
        <taxon>Tracheophyta</taxon>
        <taxon>Spermatophyta</taxon>
        <taxon>Magnoliopsida</taxon>
        <taxon>eudicotyledons</taxon>
        <taxon>Gunneridae</taxon>
        <taxon>Pentapetalae</taxon>
        <taxon>rosids</taxon>
        <taxon>Vitales</taxon>
        <taxon>Vitaceae</taxon>
        <taxon>Viteae</taxon>
        <taxon>Vitis</taxon>
    </lineage>
</organism>
<dbReference type="FunFam" id="3.40.50.300:FF:001091">
    <property type="entry name" value="Probable disease resistance protein At1g61300"/>
    <property type="match status" value="1"/>
</dbReference>
<dbReference type="InterPro" id="IPR050905">
    <property type="entry name" value="Plant_NBS-LRR"/>
</dbReference>
<feature type="domain" description="AAA+ ATPase" evidence="6">
    <location>
        <begin position="2863"/>
        <end position="2998"/>
    </location>
</feature>
<evidence type="ECO:0000256" key="5">
    <source>
        <dbReference type="SAM" id="Coils"/>
    </source>
</evidence>
<gene>
    <name evidence="7" type="primary">VvCHDp001011_4</name>
    <name evidence="7" type="ORF">CK203_039682</name>
</gene>
<keyword evidence="4" id="KW-0067">ATP-binding</keyword>
<evidence type="ECO:0000313" key="8">
    <source>
        <dbReference type="Proteomes" id="UP000288805"/>
    </source>
</evidence>
<keyword evidence="3" id="KW-0611">Plant defense</keyword>
<dbReference type="InterPro" id="IPR002182">
    <property type="entry name" value="NB-ARC"/>
</dbReference>
<evidence type="ECO:0000256" key="4">
    <source>
        <dbReference type="ARBA" id="ARBA00022840"/>
    </source>
</evidence>
<dbReference type="PRINTS" id="PR00364">
    <property type="entry name" value="DISEASERSIST"/>
</dbReference>
<protein>
    <submittedName>
        <fullName evidence="7">Putative disease resistance protein</fullName>
    </submittedName>
</protein>
<dbReference type="Proteomes" id="UP000288805">
    <property type="component" value="Unassembled WGS sequence"/>
</dbReference>
<dbReference type="InterPro" id="IPR003690">
    <property type="entry name" value="MTERF"/>
</dbReference>
<dbReference type="EMBL" id="QGNW01000179">
    <property type="protein sequence ID" value="RVW87888.1"/>
    <property type="molecule type" value="Genomic_DNA"/>
</dbReference>
<comment type="caution">
    <text evidence="7">The sequence shown here is derived from an EMBL/GenBank/DDBJ whole genome shotgun (WGS) entry which is preliminary data.</text>
</comment>
<dbReference type="InterPro" id="IPR003593">
    <property type="entry name" value="AAA+_ATPase"/>
</dbReference>
<dbReference type="Gene3D" id="3.40.50.300">
    <property type="entry name" value="P-loop containing nucleotide triphosphate hydrolases"/>
    <property type="match status" value="2"/>
</dbReference>
<dbReference type="GO" id="GO:0003676">
    <property type="term" value="F:nucleic acid binding"/>
    <property type="evidence" value="ECO:0007669"/>
    <property type="project" value="InterPro"/>
</dbReference>
<dbReference type="SMART" id="SM00382">
    <property type="entry name" value="AAA"/>
    <property type="match status" value="2"/>
</dbReference>
<dbReference type="GO" id="GO:0006952">
    <property type="term" value="P:defense response"/>
    <property type="evidence" value="ECO:0007669"/>
    <property type="project" value="UniProtKB-KW"/>
</dbReference>
<evidence type="ECO:0000256" key="1">
    <source>
        <dbReference type="ARBA" id="ARBA00008894"/>
    </source>
</evidence>
<evidence type="ECO:0000259" key="6">
    <source>
        <dbReference type="SMART" id="SM00382"/>
    </source>
</evidence>
<dbReference type="PANTHER" id="PTHR33463:SF198">
    <property type="entry name" value="RPP4C3"/>
    <property type="match status" value="1"/>
</dbReference>
<dbReference type="PANTHER" id="PTHR33463">
    <property type="entry name" value="NB-ARC DOMAIN-CONTAINING PROTEIN-RELATED"/>
    <property type="match status" value="1"/>
</dbReference>
<dbReference type="SUPFAM" id="SSF52047">
    <property type="entry name" value="RNI-like"/>
    <property type="match status" value="3"/>
</dbReference>
<dbReference type="InterPro" id="IPR057135">
    <property type="entry name" value="At4g27190-like_LRR"/>
</dbReference>
<dbReference type="SUPFAM" id="SSF52058">
    <property type="entry name" value="L domain-like"/>
    <property type="match status" value="2"/>
</dbReference>
<dbReference type="Gene3D" id="3.80.10.10">
    <property type="entry name" value="Ribonuclease Inhibitor"/>
    <property type="match status" value="10"/>
</dbReference>
<dbReference type="GO" id="GO:0043531">
    <property type="term" value="F:ADP binding"/>
    <property type="evidence" value="ECO:0007669"/>
    <property type="project" value="InterPro"/>
</dbReference>
<dbReference type="Pfam" id="PF00931">
    <property type="entry name" value="NB-ARC"/>
    <property type="match status" value="2"/>
</dbReference>
<dbReference type="GO" id="GO:0005524">
    <property type="term" value="F:ATP binding"/>
    <property type="evidence" value="ECO:0007669"/>
    <property type="project" value="UniProtKB-KW"/>
</dbReference>
<dbReference type="InterPro" id="IPR027417">
    <property type="entry name" value="P-loop_NTPase"/>
</dbReference>
<comment type="similarity">
    <text evidence="1">Belongs to the disease resistance NB-LRR family.</text>
</comment>